<feature type="region of interest" description="Disordered" evidence="1">
    <location>
        <begin position="20"/>
        <end position="45"/>
    </location>
</feature>
<dbReference type="RefSeq" id="WP_266340683.1">
    <property type="nucleotide sequence ID" value="NZ_JAPKNK010000011.1"/>
</dbReference>
<protein>
    <recommendedName>
        <fullName evidence="5">Lipoprotein</fullName>
    </recommendedName>
</protein>
<dbReference type="AlphaFoldDB" id="A0A9X3E970"/>
<comment type="caution">
    <text evidence="3">The sequence shown here is derived from an EMBL/GenBank/DDBJ whole genome shotgun (WGS) entry which is preliminary data.</text>
</comment>
<gene>
    <name evidence="3" type="ORF">OSH07_21160</name>
</gene>
<organism evidence="3 4">
    <name type="scientific">Kaistia nematophila</name>
    <dbReference type="NCBI Taxonomy" id="2994654"/>
    <lineage>
        <taxon>Bacteria</taxon>
        <taxon>Pseudomonadati</taxon>
        <taxon>Pseudomonadota</taxon>
        <taxon>Alphaproteobacteria</taxon>
        <taxon>Hyphomicrobiales</taxon>
        <taxon>Kaistiaceae</taxon>
        <taxon>Kaistia</taxon>
    </lineage>
</organism>
<name>A0A9X3E970_9HYPH</name>
<evidence type="ECO:0000313" key="3">
    <source>
        <dbReference type="EMBL" id="MCX5571723.1"/>
    </source>
</evidence>
<evidence type="ECO:0008006" key="5">
    <source>
        <dbReference type="Google" id="ProtNLM"/>
    </source>
</evidence>
<keyword evidence="2" id="KW-0732">Signal</keyword>
<proteinExistence type="predicted"/>
<evidence type="ECO:0000256" key="1">
    <source>
        <dbReference type="SAM" id="MobiDB-lite"/>
    </source>
</evidence>
<reference evidence="3" key="1">
    <citation type="submission" date="2022-11" db="EMBL/GenBank/DDBJ databases">
        <title>Biodiversity and phylogenetic relationships of bacteria.</title>
        <authorList>
            <person name="Machado R.A.R."/>
            <person name="Bhat A."/>
            <person name="Loulou A."/>
            <person name="Kallel S."/>
        </authorList>
    </citation>
    <scope>NUCLEOTIDE SEQUENCE</scope>
    <source>
        <strain evidence="3">K-TC2</strain>
    </source>
</reference>
<dbReference type="EMBL" id="JAPKNK010000011">
    <property type="protein sequence ID" value="MCX5571723.1"/>
    <property type="molecule type" value="Genomic_DNA"/>
</dbReference>
<sequence>MKTALVLVLCTLALAACQSNQSSGGGGLSKCVSTGAGGTTDVICP</sequence>
<dbReference type="Proteomes" id="UP001144805">
    <property type="component" value="Unassembled WGS sequence"/>
</dbReference>
<feature type="chain" id="PRO_5040947484" description="Lipoprotein" evidence="2">
    <location>
        <begin position="16"/>
        <end position="45"/>
    </location>
</feature>
<accession>A0A9X3E970</accession>
<keyword evidence="4" id="KW-1185">Reference proteome</keyword>
<evidence type="ECO:0000313" key="4">
    <source>
        <dbReference type="Proteomes" id="UP001144805"/>
    </source>
</evidence>
<evidence type="ECO:0000256" key="2">
    <source>
        <dbReference type="SAM" id="SignalP"/>
    </source>
</evidence>
<feature type="signal peptide" evidence="2">
    <location>
        <begin position="1"/>
        <end position="15"/>
    </location>
</feature>
<dbReference type="PROSITE" id="PS51257">
    <property type="entry name" value="PROKAR_LIPOPROTEIN"/>
    <property type="match status" value="1"/>
</dbReference>